<evidence type="ECO:0000256" key="9">
    <source>
        <dbReference type="ARBA" id="ARBA00022692"/>
    </source>
</evidence>
<reference evidence="17" key="2">
    <citation type="submission" date="2025-08" db="UniProtKB">
        <authorList>
            <consortium name="Ensembl"/>
        </authorList>
    </citation>
    <scope>IDENTIFICATION</scope>
</reference>
<gene>
    <name evidence="17" type="primary">LOC100557796</name>
</gene>
<dbReference type="GO" id="GO:0042383">
    <property type="term" value="C:sarcolemma"/>
    <property type="evidence" value="ECO:0007669"/>
    <property type="project" value="UniProtKB-SubCell"/>
</dbReference>
<evidence type="ECO:0000256" key="3">
    <source>
        <dbReference type="ARBA" id="ARBA00004651"/>
    </source>
</evidence>
<evidence type="ECO:0000256" key="15">
    <source>
        <dbReference type="SAM" id="Phobius"/>
    </source>
</evidence>
<feature type="transmembrane region" description="Helical" evidence="15">
    <location>
        <begin position="77"/>
        <end position="98"/>
    </location>
</feature>
<keyword evidence="7" id="KW-1003">Cell membrane</keyword>
<feature type="transmembrane region" description="Helical" evidence="15">
    <location>
        <begin position="25"/>
        <end position="49"/>
    </location>
</feature>
<evidence type="ECO:0000256" key="14">
    <source>
        <dbReference type="RuleBase" id="RU003346"/>
    </source>
</evidence>
<dbReference type="PRINTS" id="PR00171">
    <property type="entry name" value="SUGRTRNSPORT"/>
</dbReference>
<feature type="transmembrane region" description="Helical" evidence="15">
    <location>
        <begin position="351"/>
        <end position="371"/>
    </location>
</feature>
<evidence type="ECO:0000256" key="1">
    <source>
        <dbReference type="ARBA" id="ARBA00000590"/>
    </source>
</evidence>
<dbReference type="InterPro" id="IPR003663">
    <property type="entry name" value="Sugar/inositol_transpt"/>
</dbReference>
<dbReference type="InterPro" id="IPR036259">
    <property type="entry name" value="MFS_trans_sf"/>
</dbReference>
<feature type="transmembrane region" description="Helical" evidence="15">
    <location>
        <begin position="136"/>
        <end position="158"/>
    </location>
</feature>
<feature type="transmembrane region" description="Helical" evidence="15">
    <location>
        <begin position="324"/>
        <end position="344"/>
    </location>
</feature>
<keyword evidence="11 15" id="KW-0472">Membrane</keyword>
<evidence type="ECO:0000259" key="16">
    <source>
        <dbReference type="PROSITE" id="PS50850"/>
    </source>
</evidence>
<evidence type="ECO:0000256" key="6">
    <source>
        <dbReference type="ARBA" id="ARBA00022448"/>
    </source>
</evidence>
<feature type="domain" description="Major facilitator superfamily (MFS) profile" evidence="16">
    <location>
        <begin position="29"/>
        <end position="472"/>
    </location>
</feature>
<dbReference type="GeneTree" id="ENSGT00940000156846"/>
<proteinExistence type="inferred from homology"/>
<organism evidence="17 18">
    <name type="scientific">Anolis carolinensis</name>
    <name type="common">Green anole</name>
    <name type="synonym">American chameleon</name>
    <dbReference type="NCBI Taxonomy" id="28377"/>
    <lineage>
        <taxon>Eukaryota</taxon>
        <taxon>Metazoa</taxon>
        <taxon>Chordata</taxon>
        <taxon>Craniata</taxon>
        <taxon>Vertebrata</taxon>
        <taxon>Euteleostomi</taxon>
        <taxon>Lepidosauria</taxon>
        <taxon>Squamata</taxon>
        <taxon>Bifurcata</taxon>
        <taxon>Unidentata</taxon>
        <taxon>Episquamata</taxon>
        <taxon>Toxicofera</taxon>
        <taxon>Iguania</taxon>
        <taxon>Dactyloidae</taxon>
        <taxon>Anolis</taxon>
    </lineage>
</organism>
<dbReference type="NCBIfam" id="TIGR00879">
    <property type="entry name" value="SP"/>
    <property type="match status" value="1"/>
</dbReference>
<dbReference type="GO" id="GO:1990539">
    <property type="term" value="P:fructose import across plasma membrane"/>
    <property type="evidence" value="ECO:0007669"/>
    <property type="project" value="UniProtKB-ARBA"/>
</dbReference>
<dbReference type="SUPFAM" id="SSF103473">
    <property type="entry name" value="MFS general substrate transporter"/>
    <property type="match status" value="1"/>
</dbReference>
<dbReference type="FunFam" id="1.20.1250.20:FF:001511">
    <property type="entry name" value="Solute carrier family 2, facilitated glucose transporter member 5"/>
    <property type="match status" value="1"/>
</dbReference>
<sequence>MSQEERLDATDDFPTNKEGELTKTLLFATLLSTFGSSLQYGYNISVIYFPAKFMKSFYNETYRERNNINMDQEILSFLWGLTVSFFPAGAICGSLLVGPLVDNCGRKGTLLANDALVILSAVLLGSSRAIHSYELIIVGRLIIGGCVGVAYSVVPMYVMELAPPNLRCVLGMMPHLFITFGSLLACLLGLHNNLGTEEGWPILLGLIAFPALFQMILLPFFPESPRYLLIQKGNEEEARQALQKLRGWEDVEDEMEELHLEDATEAAEKNMDVYKIMEADGLRWHLTTIVILMGGQQLSGINAAQHYSEQIYFSLGFGEENSPYVSLLLTGTLMFIIIMAMCIVETIGPRNLLLMGFGICSVASIFLAMSIELQKTIPWMDELSAAFLTLFLLGQSVGPDPVTNVLVSELFLQSSRSTAFVITGTLHWTCKLLFTLVYLHVENHVEPYSFIVCWPVCIASFVCLNRRIPDIRNKTFLDIQRIVALHMARRILMKSLVVPNY</sequence>
<evidence type="ECO:0000256" key="10">
    <source>
        <dbReference type="ARBA" id="ARBA00022989"/>
    </source>
</evidence>
<evidence type="ECO:0000256" key="13">
    <source>
        <dbReference type="ARBA" id="ARBA00031099"/>
    </source>
</evidence>
<dbReference type="InterPro" id="IPR005828">
    <property type="entry name" value="MFS_sugar_transport-like"/>
</dbReference>
<evidence type="ECO:0000256" key="5">
    <source>
        <dbReference type="ARBA" id="ARBA00015973"/>
    </source>
</evidence>
<feature type="transmembrane region" description="Helical" evidence="15">
    <location>
        <begin position="110"/>
        <end position="130"/>
    </location>
</feature>
<comment type="catalytic activity">
    <reaction evidence="1">
        <text>D-fructose(out) = D-fructose(in)</text>
        <dbReference type="Rhea" id="RHEA:60372"/>
        <dbReference type="ChEBI" id="CHEBI:37721"/>
    </reaction>
</comment>
<dbReference type="GO" id="GO:0005886">
    <property type="term" value="C:plasma membrane"/>
    <property type="evidence" value="ECO:0000318"/>
    <property type="project" value="GO_Central"/>
</dbReference>
<dbReference type="Proteomes" id="UP000001646">
    <property type="component" value="Unplaced"/>
</dbReference>
<dbReference type="GO" id="GO:0070837">
    <property type="term" value="P:dehydroascorbic acid transport"/>
    <property type="evidence" value="ECO:0000318"/>
    <property type="project" value="GO_Central"/>
</dbReference>
<name>H9G9J3_ANOCA</name>
<evidence type="ECO:0000256" key="11">
    <source>
        <dbReference type="ARBA" id="ARBA00023136"/>
    </source>
</evidence>
<dbReference type="GO" id="GO:0046323">
    <property type="term" value="P:D-glucose import"/>
    <property type="evidence" value="ECO:0000318"/>
    <property type="project" value="GO_Central"/>
</dbReference>
<dbReference type="Bgee" id="ENSACAG00000004714">
    <property type="expression patterns" value="Expressed in brain"/>
</dbReference>
<evidence type="ECO:0000313" key="17">
    <source>
        <dbReference type="Ensembl" id="ENSACAP00000004713.3"/>
    </source>
</evidence>
<comment type="subcellular location">
    <subcellularLocation>
        <location evidence="2">Cell membrane</location>
        <location evidence="2">Sarcolemma</location>
    </subcellularLocation>
    <subcellularLocation>
        <location evidence="3">Cell membrane</location>
        <topology evidence="3">Multi-pass membrane protein</topology>
    </subcellularLocation>
</comment>
<dbReference type="PANTHER" id="PTHR23503:SF32">
    <property type="entry name" value="SOLUTE CARRIER FAMILY 2, FACILITATED GLUCOSE TRANSPORTER MEMBER 5"/>
    <property type="match status" value="1"/>
</dbReference>
<feature type="transmembrane region" description="Helical" evidence="15">
    <location>
        <begin position="383"/>
        <end position="407"/>
    </location>
</feature>
<dbReference type="HOGENOM" id="CLU_001265_30_5_1"/>
<dbReference type="Gene3D" id="1.20.1250.20">
    <property type="entry name" value="MFS general substrate transporter like domains"/>
    <property type="match status" value="1"/>
</dbReference>
<feature type="transmembrane region" description="Helical" evidence="15">
    <location>
        <begin position="447"/>
        <end position="464"/>
    </location>
</feature>
<evidence type="ECO:0000256" key="7">
    <source>
        <dbReference type="ARBA" id="ARBA00022475"/>
    </source>
</evidence>
<dbReference type="AlphaFoldDB" id="H9G9J3"/>
<dbReference type="PROSITE" id="PS50850">
    <property type="entry name" value="MFS"/>
    <property type="match status" value="1"/>
</dbReference>
<reference evidence="17" key="3">
    <citation type="submission" date="2025-09" db="UniProtKB">
        <authorList>
            <consortium name="Ensembl"/>
        </authorList>
    </citation>
    <scope>IDENTIFICATION</scope>
</reference>
<dbReference type="InParanoid" id="H9G9J3"/>
<comment type="similarity">
    <text evidence="4">Belongs to the major facilitator superfamily. Sugar transporter (TC 2.A.1.1) family. Glucose transporter subfamily.</text>
</comment>
<keyword evidence="10 15" id="KW-1133">Transmembrane helix</keyword>
<dbReference type="InterPro" id="IPR045263">
    <property type="entry name" value="GLUT"/>
</dbReference>
<dbReference type="InterPro" id="IPR020846">
    <property type="entry name" value="MFS_dom"/>
</dbReference>
<accession>H9G9J3</accession>
<evidence type="ECO:0000256" key="4">
    <source>
        <dbReference type="ARBA" id="ARBA00007004"/>
    </source>
</evidence>
<keyword evidence="9 15" id="KW-0812">Transmembrane</keyword>
<feature type="transmembrane region" description="Helical" evidence="15">
    <location>
        <begin position="419"/>
        <end position="441"/>
    </location>
</feature>
<keyword evidence="8" id="KW-0762">Sugar transport</keyword>
<dbReference type="STRING" id="28377.ENSACAP00000004713"/>
<evidence type="ECO:0000256" key="2">
    <source>
        <dbReference type="ARBA" id="ARBA00004135"/>
    </source>
</evidence>
<evidence type="ECO:0000313" key="18">
    <source>
        <dbReference type="Proteomes" id="UP000001646"/>
    </source>
</evidence>
<dbReference type="GO" id="GO:0005353">
    <property type="term" value="F:fructose transmembrane transporter activity"/>
    <property type="evidence" value="ECO:0007669"/>
    <property type="project" value="UniProtKB-ARBA"/>
</dbReference>
<dbReference type="eggNOG" id="KOG0569">
    <property type="taxonomic scope" value="Eukaryota"/>
</dbReference>
<keyword evidence="6 14" id="KW-0813">Transport</keyword>
<evidence type="ECO:0000256" key="12">
    <source>
        <dbReference type="ARBA" id="ARBA00029961"/>
    </source>
</evidence>
<reference evidence="17" key="1">
    <citation type="submission" date="2009-12" db="EMBL/GenBank/DDBJ databases">
        <title>The Genome Sequence of Anolis carolinensis (Green Anole Lizard).</title>
        <authorList>
            <consortium name="The Genome Sequencing Platform"/>
            <person name="Di Palma F."/>
            <person name="Alfoldi J."/>
            <person name="Heiman D."/>
            <person name="Young S."/>
            <person name="Grabherr M."/>
            <person name="Johnson J."/>
            <person name="Lander E.S."/>
            <person name="Lindblad-Toh K."/>
        </authorList>
    </citation>
    <scope>NUCLEOTIDE SEQUENCE [LARGE SCALE GENOMIC DNA]</scope>
    <source>
        <strain evidence="17">JBL SC #1</strain>
    </source>
</reference>
<keyword evidence="18" id="KW-1185">Reference proteome</keyword>
<feature type="transmembrane region" description="Helical" evidence="15">
    <location>
        <begin position="170"/>
        <end position="190"/>
    </location>
</feature>
<dbReference type="Ensembl" id="ENSACAT00000004820.3">
    <property type="protein sequence ID" value="ENSACAP00000004713.3"/>
    <property type="gene ID" value="ENSACAG00000004714.3"/>
</dbReference>
<dbReference type="PANTHER" id="PTHR23503">
    <property type="entry name" value="SOLUTE CARRIER FAMILY 2"/>
    <property type="match status" value="1"/>
</dbReference>
<dbReference type="Pfam" id="PF00083">
    <property type="entry name" value="Sugar_tr"/>
    <property type="match status" value="1"/>
</dbReference>
<protein>
    <recommendedName>
        <fullName evidence="5">Solute carrier family 2, facilitated glucose transporter member 5</fullName>
    </recommendedName>
    <alternativeName>
        <fullName evidence="13">Fructose transporter</fullName>
    </alternativeName>
    <alternativeName>
        <fullName evidence="12">Glucose transporter type 5, small intestine</fullName>
    </alternativeName>
</protein>
<evidence type="ECO:0000256" key="8">
    <source>
        <dbReference type="ARBA" id="ARBA00022597"/>
    </source>
</evidence>
<dbReference type="GO" id="GO:0055056">
    <property type="term" value="F:D-glucose transmembrane transporter activity"/>
    <property type="evidence" value="ECO:0000318"/>
    <property type="project" value="GO_Central"/>
</dbReference>
<feature type="transmembrane region" description="Helical" evidence="15">
    <location>
        <begin position="202"/>
        <end position="221"/>
    </location>
</feature>